<feature type="transmembrane region" description="Helical" evidence="1">
    <location>
        <begin position="174"/>
        <end position="192"/>
    </location>
</feature>
<keyword evidence="4" id="KW-1185">Reference proteome</keyword>
<protein>
    <submittedName>
        <fullName evidence="3">Precorrin-2 dehydrogenase</fullName>
    </submittedName>
</protein>
<keyword evidence="1" id="KW-0472">Membrane</keyword>
<dbReference type="Gene3D" id="1.20.120.1220">
    <property type="match status" value="1"/>
</dbReference>
<gene>
    <name evidence="3" type="ORF">X474_13135</name>
</gene>
<feature type="transmembrane region" description="Helical" evidence="1">
    <location>
        <begin position="20"/>
        <end position="40"/>
    </location>
</feature>
<evidence type="ECO:0000256" key="1">
    <source>
        <dbReference type="SAM" id="Phobius"/>
    </source>
</evidence>
<name>A0A0D2J6L5_9BACT</name>
<dbReference type="Proteomes" id="UP000032233">
    <property type="component" value="Unassembled WGS sequence"/>
</dbReference>
<feature type="transmembrane region" description="Helical" evidence="1">
    <location>
        <begin position="86"/>
        <end position="111"/>
    </location>
</feature>
<feature type="domain" description="Prepilin type IV endopeptidase peptidase" evidence="2">
    <location>
        <begin position="43"/>
        <end position="145"/>
    </location>
</feature>
<comment type="caution">
    <text evidence="3">The sequence shown here is derived from an EMBL/GenBank/DDBJ whole genome shotgun (WGS) entry which is preliminary data.</text>
</comment>
<reference evidence="3 4" key="1">
    <citation type="submission" date="2013-11" db="EMBL/GenBank/DDBJ databases">
        <title>Metagenomic analysis of a methanogenic consortium involved in long chain n-alkane degradation.</title>
        <authorList>
            <person name="Davidova I.A."/>
            <person name="Callaghan A.V."/>
            <person name="Wawrik B."/>
            <person name="Pruitt S."/>
            <person name="Marks C."/>
            <person name="Duncan K.E."/>
            <person name="Suflita J.M."/>
        </authorList>
    </citation>
    <scope>NUCLEOTIDE SEQUENCE [LARGE SCALE GENOMIC DNA]</scope>
    <source>
        <strain evidence="3 4">SPR</strain>
    </source>
</reference>
<keyword evidence="1" id="KW-0812">Transmembrane</keyword>
<dbReference type="AlphaFoldDB" id="A0A0D2J6L5"/>
<dbReference type="Pfam" id="PF01478">
    <property type="entry name" value="Peptidase_A24"/>
    <property type="match status" value="1"/>
</dbReference>
<proteinExistence type="predicted"/>
<feature type="transmembrane region" description="Helical" evidence="1">
    <location>
        <begin position="123"/>
        <end position="150"/>
    </location>
</feature>
<accession>A0A0D2J6L5</accession>
<dbReference type="GO" id="GO:0004190">
    <property type="term" value="F:aspartic-type endopeptidase activity"/>
    <property type="evidence" value="ECO:0007669"/>
    <property type="project" value="InterPro"/>
</dbReference>
<dbReference type="EMBL" id="AZAC01000014">
    <property type="protein sequence ID" value="KIX13804.1"/>
    <property type="molecule type" value="Genomic_DNA"/>
</dbReference>
<dbReference type="STRING" id="1429043.X474_13135"/>
<evidence type="ECO:0000313" key="3">
    <source>
        <dbReference type="EMBL" id="KIX13804.1"/>
    </source>
</evidence>
<dbReference type="InterPro" id="IPR000045">
    <property type="entry name" value="Prepilin_IV_endopep_pep"/>
</dbReference>
<organism evidence="3 4">
    <name type="scientific">Dethiosulfatarculus sandiegensis</name>
    <dbReference type="NCBI Taxonomy" id="1429043"/>
    <lineage>
        <taxon>Bacteria</taxon>
        <taxon>Pseudomonadati</taxon>
        <taxon>Thermodesulfobacteriota</taxon>
        <taxon>Desulfarculia</taxon>
        <taxon>Desulfarculales</taxon>
        <taxon>Desulfarculaceae</taxon>
        <taxon>Dethiosulfatarculus</taxon>
    </lineage>
</organism>
<feature type="transmembrane region" description="Helical" evidence="1">
    <location>
        <begin position="61"/>
        <end position="80"/>
    </location>
</feature>
<evidence type="ECO:0000313" key="4">
    <source>
        <dbReference type="Proteomes" id="UP000032233"/>
    </source>
</evidence>
<keyword evidence="1" id="KW-1133">Transmembrane helix</keyword>
<sequence>MQGPEAKGLAGELGGIHWGFLPAFLCLPLFTGSLSSTETMRLSLILMASLMASYDLASRRIPNVLTGLCALYGLLLSFAIEGPEGLLQSFLGGLSGFGLMAVFFFIGAVGAGDVKALGALGALLNPLAAFYLFVLTTLTGGVLALAVMLAKGRGFMAAGTSLAHLRLTSGKANLPYGLAIWGGSLVLTLTGLGL</sequence>
<evidence type="ECO:0000259" key="2">
    <source>
        <dbReference type="Pfam" id="PF01478"/>
    </source>
</evidence>
<dbReference type="InParanoid" id="A0A0D2J6L5"/>
<dbReference type="GO" id="GO:0016020">
    <property type="term" value="C:membrane"/>
    <property type="evidence" value="ECO:0007669"/>
    <property type="project" value="InterPro"/>
</dbReference>